<evidence type="ECO:0000256" key="12">
    <source>
        <dbReference type="ARBA" id="ARBA00022989"/>
    </source>
</evidence>
<dbReference type="EC" id="2.7.8.24" evidence="5"/>
<dbReference type="InterPro" id="IPR043130">
    <property type="entry name" value="CDP-OH_PTrfase_TM_dom"/>
</dbReference>
<feature type="transmembrane region" description="Helical" evidence="19">
    <location>
        <begin position="156"/>
        <end position="176"/>
    </location>
</feature>
<dbReference type="Proteomes" id="UP000324479">
    <property type="component" value="Unassembled WGS sequence"/>
</dbReference>
<keyword evidence="9" id="KW-0997">Cell inner membrane</keyword>
<protein>
    <recommendedName>
        <fullName evidence="6">Phosphatidylcholine synthase</fullName>
        <ecNumber evidence="5">2.7.8.24</ecNumber>
    </recommendedName>
    <alternativeName>
        <fullName evidence="18">CDP-diglyceride-choline O-phosphatidyltransferase</fullName>
    </alternativeName>
</protein>
<evidence type="ECO:0000256" key="9">
    <source>
        <dbReference type="ARBA" id="ARBA00022519"/>
    </source>
</evidence>
<accession>A0A5M6D528</accession>
<comment type="caution">
    <text evidence="20">The sequence shown here is derived from an EMBL/GenBank/DDBJ whole genome shotgun (WGS) entry which is preliminary data.</text>
</comment>
<evidence type="ECO:0000313" key="20">
    <source>
        <dbReference type="EMBL" id="KAA5542594.1"/>
    </source>
</evidence>
<keyword evidence="13" id="KW-0443">Lipid metabolism</keyword>
<gene>
    <name evidence="20" type="ORF">FYK55_13740</name>
</gene>
<evidence type="ECO:0000256" key="8">
    <source>
        <dbReference type="ARBA" id="ARBA00022516"/>
    </source>
</evidence>
<evidence type="ECO:0000256" key="17">
    <source>
        <dbReference type="ARBA" id="ARBA00023264"/>
    </source>
</evidence>
<evidence type="ECO:0000256" key="10">
    <source>
        <dbReference type="ARBA" id="ARBA00022679"/>
    </source>
</evidence>
<keyword evidence="15" id="KW-0594">Phospholipid biosynthesis</keyword>
<evidence type="ECO:0000256" key="11">
    <source>
        <dbReference type="ARBA" id="ARBA00022692"/>
    </source>
</evidence>
<dbReference type="GO" id="GO:0008654">
    <property type="term" value="P:phospholipid biosynthetic process"/>
    <property type="evidence" value="ECO:0007669"/>
    <property type="project" value="UniProtKB-KW"/>
</dbReference>
<evidence type="ECO:0000256" key="14">
    <source>
        <dbReference type="ARBA" id="ARBA00023136"/>
    </source>
</evidence>
<dbReference type="InterPro" id="IPR000462">
    <property type="entry name" value="CDP-OH_P_trans"/>
</dbReference>
<comment type="cofactor">
    <cofactor evidence="2">
        <name>Mn(2+)</name>
        <dbReference type="ChEBI" id="CHEBI:29035"/>
    </cofactor>
</comment>
<keyword evidence="12 19" id="KW-1133">Transmembrane helix</keyword>
<keyword evidence="17" id="KW-1208">Phospholipid metabolism</keyword>
<comment type="catalytic activity">
    <reaction evidence="1">
        <text>a CDP-1,2-diacyl-sn-glycerol + choline = a 1,2-diacyl-sn-glycero-3-phosphocholine + CMP + H(+)</text>
        <dbReference type="Rhea" id="RHEA:14597"/>
        <dbReference type="ChEBI" id="CHEBI:15354"/>
        <dbReference type="ChEBI" id="CHEBI:15378"/>
        <dbReference type="ChEBI" id="CHEBI:57643"/>
        <dbReference type="ChEBI" id="CHEBI:58332"/>
        <dbReference type="ChEBI" id="CHEBI:60377"/>
        <dbReference type="EC" id="2.7.8.24"/>
    </reaction>
</comment>
<feature type="transmembrane region" description="Helical" evidence="19">
    <location>
        <begin position="103"/>
        <end position="119"/>
    </location>
</feature>
<keyword evidence="8" id="KW-0444">Lipid biosynthesis</keyword>
<reference evidence="20 21" key="1">
    <citation type="submission" date="2019-08" db="EMBL/GenBank/DDBJ databases">
        <authorList>
            <person name="Dhanesh K."/>
            <person name="Kumar G."/>
            <person name="Sasikala C."/>
            <person name="Venkata Ramana C."/>
        </authorList>
    </citation>
    <scope>NUCLEOTIDE SEQUENCE [LARGE SCALE GENOMIC DNA]</scope>
    <source>
        <strain evidence="20 21">JC645</strain>
    </source>
</reference>
<organism evidence="20 21">
    <name type="scientific">Roseiconus nitratireducens</name>
    <dbReference type="NCBI Taxonomy" id="2605748"/>
    <lineage>
        <taxon>Bacteria</taxon>
        <taxon>Pseudomonadati</taxon>
        <taxon>Planctomycetota</taxon>
        <taxon>Planctomycetia</taxon>
        <taxon>Pirellulales</taxon>
        <taxon>Pirellulaceae</taxon>
        <taxon>Roseiconus</taxon>
    </lineage>
</organism>
<feature type="transmembrane region" description="Helical" evidence="19">
    <location>
        <begin position="131"/>
        <end position="150"/>
    </location>
</feature>
<evidence type="ECO:0000256" key="2">
    <source>
        <dbReference type="ARBA" id="ARBA00001936"/>
    </source>
</evidence>
<evidence type="ECO:0000256" key="4">
    <source>
        <dbReference type="ARBA" id="ARBA00010441"/>
    </source>
</evidence>
<evidence type="ECO:0000256" key="18">
    <source>
        <dbReference type="ARBA" id="ARBA00033321"/>
    </source>
</evidence>
<feature type="transmembrane region" description="Helical" evidence="19">
    <location>
        <begin position="12"/>
        <end position="29"/>
    </location>
</feature>
<dbReference type="PIRSF" id="PIRSF000851">
    <property type="entry name" value="PcS"/>
    <property type="match status" value="1"/>
</dbReference>
<comment type="similarity">
    <text evidence="4">Belongs to the CDP-alcohol phosphatidyltransferase class-I family.</text>
</comment>
<dbReference type="GO" id="GO:0005886">
    <property type="term" value="C:plasma membrane"/>
    <property type="evidence" value="ECO:0007669"/>
    <property type="project" value="UniProtKB-SubCell"/>
</dbReference>
<evidence type="ECO:0000256" key="5">
    <source>
        <dbReference type="ARBA" id="ARBA00013195"/>
    </source>
</evidence>
<evidence type="ECO:0000256" key="19">
    <source>
        <dbReference type="SAM" id="Phobius"/>
    </source>
</evidence>
<dbReference type="RefSeq" id="WP_150077010.1">
    <property type="nucleotide sequence ID" value="NZ_VWOX01000007.1"/>
</dbReference>
<dbReference type="AlphaFoldDB" id="A0A5M6D528"/>
<evidence type="ECO:0000256" key="15">
    <source>
        <dbReference type="ARBA" id="ARBA00023209"/>
    </source>
</evidence>
<comment type="subcellular location">
    <subcellularLocation>
        <location evidence="3">Cell inner membrane</location>
        <topology evidence="3">Multi-pass membrane protein</topology>
    </subcellularLocation>
</comment>
<keyword evidence="7" id="KW-1003">Cell membrane</keyword>
<evidence type="ECO:0000256" key="6">
    <source>
        <dbReference type="ARBA" id="ARBA00015623"/>
    </source>
</evidence>
<name>A0A5M6D528_9BACT</name>
<feature type="transmembrane region" description="Helical" evidence="19">
    <location>
        <begin position="210"/>
        <end position="228"/>
    </location>
</feature>
<sequence length="243" mass="27081">MPSSPALRVKAYAVHLLTASGIVPAALAMNEVARPDGDPRMVFLWLLVCTIIDAVDGPLARRYHVKTNAPAVDGRTIDDLLDYLTFAFIPLMLVWRMGWLPHGTGWTVSLAMAASLFGFSHTQAKDESGGFFRGFPSYWNIFAFYAGLISTLASPWASAVLMWILTILTVTPVKFLYPNLTPRRWKPWILYGSVLWVVVMLWMLPRYPNVSPVTFVVSLIYPAFYTIVSFKLASRGKTTDDGG</sequence>
<feature type="transmembrane region" description="Helical" evidence="19">
    <location>
        <begin position="80"/>
        <end position="97"/>
    </location>
</feature>
<dbReference type="Gene3D" id="1.20.120.1760">
    <property type="match status" value="1"/>
</dbReference>
<dbReference type="EMBL" id="VWOX01000007">
    <property type="protein sequence ID" value="KAA5542594.1"/>
    <property type="molecule type" value="Genomic_DNA"/>
</dbReference>
<evidence type="ECO:0000256" key="1">
    <source>
        <dbReference type="ARBA" id="ARBA00000958"/>
    </source>
</evidence>
<dbReference type="InterPro" id="IPR026027">
    <property type="entry name" value="PcS"/>
</dbReference>
<keyword evidence="21" id="KW-1185">Reference proteome</keyword>
<feature type="transmembrane region" description="Helical" evidence="19">
    <location>
        <begin position="41"/>
        <end position="59"/>
    </location>
</feature>
<dbReference type="Pfam" id="PF01066">
    <property type="entry name" value="CDP-OH_P_transf"/>
    <property type="match status" value="1"/>
</dbReference>
<evidence type="ECO:0000256" key="16">
    <source>
        <dbReference type="ARBA" id="ARBA00023211"/>
    </source>
</evidence>
<dbReference type="GO" id="GO:0050520">
    <property type="term" value="F:phosphatidylcholine synthase activity"/>
    <property type="evidence" value="ECO:0007669"/>
    <property type="project" value="UniProtKB-EC"/>
</dbReference>
<proteinExistence type="inferred from homology"/>
<evidence type="ECO:0000256" key="7">
    <source>
        <dbReference type="ARBA" id="ARBA00022475"/>
    </source>
</evidence>
<evidence type="ECO:0000313" key="21">
    <source>
        <dbReference type="Proteomes" id="UP000324479"/>
    </source>
</evidence>
<keyword evidence="14 19" id="KW-0472">Membrane</keyword>
<feature type="transmembrane region" description="Helical" evidence="19">
    <location>
        <begin position="188"/>
        <end position="204"/>
    </location>
</feature>
<evidence type="ECO:0000256" key="3">
    <source>
        <dbReference type="ARBA" id="ARBA00004429"/>
    </source>
</evidence>
<keyword evidence="10" id="KW-0808">Transferase</keyword>
<keyword evidence="11 19" id="KW-0812">Transmembrane</keyword>
<evidence type="ECO:0000256" key="13">
    <source>
        <dbReference type="ARBA" id="ARBA00023098"/>
    </source>
</evidence>
<keyword evidence="16" id="KW-0464">Manganese</keyword>